<evidence type="ECO:0000256" key="1">
    <source>
        <dbReference type="ARBA" id="ARBA00005189"/>
    </source>
</evidence>
<evidence type="ECO:0000256" key="6">
    <source>
        <dbReference type="ARBA" id="ARBA00023098"/>
    </source>
</evidence>
<dbReference type="PROSITE" id="PS52019">
    <property type="entry name" value="PKS_MFAS_DH"/>
    <property type="match status" value="1"/>
</dbReference>
<dbReference type="PROSITE" id="PS50075">
    <property type="entry name" value="CARRIER"/>
    <property type="match status" value="1"/>
</dbReference>
<dbReference type="InterPro" id="IPR013968">
    <property type="entry name" value="PKS_KR"/>
</dbReference>
<dbReference type="SMART" id="SM00822">
    <property type="entry name" value="PKS_KR"/>
    <property type="match status" value="1"/>
</dbReference>
<dbReference type="Proteomes" id="UP000255355">
    <property type="component" value="Unassembled WGS sequence"/>
</dbReference>
<keyword evidence="2" id="KW-0596">Phosphopantetheine</keyword>
<dbReference type="PROSITE" id="PS52004">
    <property type="entry name" value="KS3_2"/>
    <property type="match status" value="1"/>
</dbReference>
<feature type="domain" description="PKS/mFAS DH" evidence="12">
    <location>
        <begin position="936"/>
        <end position="1220"/>
    </location>
</feature>
<feature type="domain" description="Carrier" evidence="10">
    <location>
        <begin position="2012"/>
        <end position="2087"/>
    </location>
</feature>
<dbReference type="InterPro" id="IPR057326">
    <property type="entry name" value="KR_dom"/>
</dbReference>
<dbReference type="SUPFAM" id="SSF55048">
    <property type="entry name" value="Probable ACP-binding domain of malonyl-CoA ACP transacylase"/>
    <property type="match status" value="1"/>
</dbReference>
<keyword evidence="3" id="KW-0597">Phosphoprotein</keyword>
<feature type="active site" description="Proton donor; for dehydratase activity" evidence="9">
    <location>
        <position position="1140"/>
    </location>
</feature>
<reference evidence="13 14" key="1">
    <citation type="submission" date="2018-07" db="EMBL/GenBank/DDBJ databases">
        <title>Genomic Encyclopedia of Type Strains, Phase IV (KMG-IV): sequencing the most valuable type-strain genomes for metagenomic binning, comparative biology and taxonomic classification.</title>
        <authorList>
            <person name="Goeker M."/>
        </authorList>
    </citation>
    <scope>NUCLEOTIDE SEQUENCE [LARGE SCALE GENOMIC DNA]</scope>
    <source>
        <strain evidence="13 14">DSM 44952</strain>
    </source>
</reference>
<dbReference type="Gene3D" id="3.40.50.720">
    <property type="entry name" value="NAD(P)-binding Rossmann-like Domain"/>
    <property type="match status" value="1"/>
</dbReference>
<dbReference type="Pfam" id="PF16197">
    <property type="entry name" value="KAsynt_C_assoc"/>
    <property type="match status" value="1"/>
</dbReference>
<accession>A0A370GRU8</accession>
<dbReference type="SUPFAM" id="SSF52151">
    <property type="entry name" value="FabD/lysophospholipase-like"/>
    <property type="match status" value="1"/>
</dbReference>
<dbReference type="SMART" id="SM00829">
    <property type="entry name" value="PKS_ER"/>
    <property type="match status" value="1"/>
</dbReference>
<dbReference type="Pfam" id="PF14765">
    <property type="entry name" value="PS-DH"/>
    <property type="match status" value="1"/>
</dbReference>
<evidence type="ECO:0000259" key="10">
    <source>
        <dbReference type="PROSITE" id="PS50075"/>
    </source>
</evidence>
<dbReference type="GO" id="GO:0004315">
    <property type="term" value="F:3-oxoacyl-[acyl-carrier-protein] synthase activity"/>
    <property type="evidence" value="ECO:0007669"/>
    <property type="project" value="InterPro"/>
</dbReference>
<dbReference type="InterPro" id="IPR011032">
    <property type="entry name" value="GroES-like_sf"/>
</dbReference>
<dbReference type="CDD" id="cd05195">
    <property type="entry name" value="enoyl_red"/>
    <property type="match status" value="1"/>
</dbReference>
<dbReference type="InterPro" id="IPR049551">
    <property type="entry name" value="PKS_DH_C"/>
</dbReference>
<dbReference type="RefSeq" id="WP_068019720.1">
    <property type="nucleotide sequence ID" value="NZ_QQAZ01000011.1"/>
</dbReference>
<dbReference type="InterPro" id="IPR036291">
    <property type="entry name" value="NAD(P)-bd_dom_sf"/>
</dbReference>
<dbReference type="InterPro" id="IPR009081">
    <property type="entry name" value="PP-bd_ACP"/>
</dbReference>
<dbReference type="InterPro" id="IPR014031">
    <property type="entry name" value="Ketoacyl_synth_C"/>
</dbReference>
<dbReference type="InterPro" id="IPR014030">
    <property type="entry name" value="Ketoacyl_synth_N"/>
</dbReference>
<dbReference type="InterPro" id="IPR020843">
    <property type="entry name" value="ER"/>
</dbReference>
<dbReference type="SUPFAM" id="SSF47336">
    <property type="entry name" value="ACP-like"/>
    <property type="match status" value="1"/>
</dbReference>
<dbReference type="Gene3D" id="1.10.1200.10">
    <property type="entry name" value="ACP-like"/>
    <property type="match status" value="1"/>
</dbReference>
<dbReference type="InterPro" id="IPR049552">
    <property type="entry name" value="PKS_DH_N"/>
</dbReference>
<keyword evidence="6" id="KW-0443">Lipid metabolism</keyword>
<dbReference type="Gene3D" id="3.40.47.10">
    <property type="match status" value="1"/>
</dbReference>
<dbReference type="InterPro" id="IPR014043">
    <property type="entry name" value="Acyl_transferase_dom"/>
</dbReference>
<dbReference type="InterPro" id="IPR018201">
    <property type="entry name" value="Ketoacyl_synth_AS"/>
</dbReference>
<evidence type="ECO:0000256" key="5">
    <source>
        <dbReference type="ARBA" id="ARBA00022832"/>
    </source>
</evidence>
<dbReference type="PANTHER" id="PTHR43775:SF51">
    <property type="entry name" value="INACTIVE PHENOLPHTHIOCEROL SYNTHESIS POLYKETIDE SYNTHASE TYPE I PKS1-RELATED"/>
    <property type="match status" value="1"/>
</dbReference>
<dbReference type="SUPFAM" id="SSF50129">
    <property type="entry name" value="GroES-like"/>
    <property type="match status" value="1"/>
</dbReference>
<proteinExistence type="predicted"/>
<name>A0A370GRU8_9NOCA</name>
<dbReference type="Gene3D" id="3.30.70.3290">
    <property type="match status" value="1"/>
</dbReference>
<dbReference type="InterPro" id="IPR016036">
    <property type="entry name" value="Malonyl_transacylase_ACP-bd"/>
</dbReference>
<dbReference type="SMART" id="SM00826">
    <property type="entry name" value="PKS_DH"/>
    <property type="match status" value="1"/>
</dbReference>
<dbReference type="SMART" id="SM00823">
    <property type="entry name" value="PKS_PP"/>
    <property type="match status" value="1"/>
</dbReference>
<dbReference type="FunFam" id="3.90.180.10:FF:000032">
    <property type="entry name" value="Probable polyketide synthase pks1"/>
    <property type="match status" value="1"/>
</dbReference>
<dbReference type="Gene3D" id="3.90.180.10">
    <property type="entry name" value="Medium-chain alcohol dehydrogenases, catalytic domain"/>
    <property type="match status" value="1"/>
</dbReference>
<dbReference type="Pfam" id="PF13602">
    <property type="entry name" value="ADH_zinc_N_2"/>
    <property type="match status" value="1"/>
</dbReference>
<keyword evidence="5" id="KW-0276">Fatty acid metabolism</keyword>
<dbReference type="EMBL" id="QQAZ01000011">
    <property type="protein sequence ID" value="RDI46437.1"/>
    <property type="molecule type" value="Genomic_DNA"/>
</dbReference>
<dbReference type="InterPro" id="IPR013154">
    <property type="entry name" value="ADH-like_N"/>
</dbReference>
<keyword evidence="14" id="KW-1185">Reference proteome</keyword>
<feature type="active site" description="Proton acceptor; for dehydratase activity" evidence="9">
    <location>
        <position position="968"/>
    </location>
</feature>
<dbReference type="SUPFAM" id="SSF51735">
    <property type="entry name" value="NAD(P)-binding Rossmann-fold domains"/>
    <property type="match status" value="3"/>
</dbReference>
<dbReference type="GO" id="GO:0004312">
    <property type="term" value="F:fatty acid synthase activity"/>
    <property type="evidence" value="ECO:0007669"/>
    <property type="project" value="TreeGrafter"/>
</dbReference>
<dbReference type="Gene3D" id="3.10.129.110">
    <property type="entry name" value="Polyketide synthase dehydratase"/>
    <property type="match status" value="1"/>
</dbReference>
<dbReference type="Pfam" id="PF21089">
    <property type="entry name" value="PKS_DH_N"/>
    <property type="match status" value="1"/>
</dbReference>
<keyword evidence="8" id="KW-0012">Acyltransferase</keyword>
<dbReference type="Pfam" id="PF00109">
    <property type="entry name" value="ketoacyl-synt"/>
    <property type="match status" value="1"/>
</dbReference>
<feature type="domain" description="Ketosynthase family 3 (KS3)" evidence="11">
    <location>
        <begin position="33"/>
        <end position="463"/>
    </location>
</feature>
<dbReference type="InterPro" id="IPR016039">
    <property type="entry name" value="Thiolase-like"/>
</dbReference>
<dbReference type="Pfam" id="PF02801">
    <property type="entry name" value="Ketoacyl-synt_C"/>
    <property type="match status" value="1"/>
</dbReference>
<dbReference type="InterPro" id="IPR020807">
    <property type="entry name" value="PKS_DH"/>
</dbReference>
<dbReference type="InterPro" id="IPR055123">
    <property type="entry name" value="SpnB-like_Rossmann"/>
</dbReference>
<dbReference type="GO" id="GO:0016491">
    <property type="term" value="F:oxidoreductase activity"/>
    <property type="evidence" value="ECO:0007669"/>
    <property type="project" value="InterPro"/>
</dbReference>
<dbReference type="GO" id="GO:0031177">
    <property type="term" value="F:phosphopantetheine binding"/>
    <property type="evidence" value="ECO:0007669"/>
    <property type="project" value="InterPro"/>
</dbReference>
<organism evidence="13 14">
    <name type="scientific">Nocardia mexicana</name>
    <dbReference type="NCBI Taxonomy" id="279262"/>
    <lineage>
        <taxon>Bacteria</taxon>
        <taxon>Bacillati</taxon>
        <taxon>Actinomycetota</taxon>
        <taxon>Actinomycetes</taxon>
        <taxon>Mycobacteriales</taxon>
        <taxon>Nocardiaceae</taxon>
        <taxon>Nocardia</taxon>
    </lineage>
</organism>
<dbReference type="InterPro" id="IPR016035">
    <property type="entry name" value="Acyl_Trfase/lysoPLipase"/>
</dbReference>
<dbReference type="SMART" id="SM00825">
    <property type="entry name" value="PKS_KS"/>
    <property type="match status" value="1"/>
</dbReference>
<dbReference type="FunFam" id="3.40.50.720:FF:000209">
    <property type="entry name" value="Polyketide synthase Pks12"/>
    <property type="match status" value="1"/>
</dbReference>
<protein>
    <submittedName>
        <fullName evidence="13">Polyketide synthase 1/15/polyketide synthase 12</fullName>
    </submittedName>
</protein>
<comment type="caution">
    <text evidence="13">The sequence shown here is derived from an EMBL/GenBank/DDBJ whole genome shotgun (WGS) entry which is preliminary data.</text>
</comment>
<dbReference type="InterPro" id="IPR050091">
    <property type="entry name" value="PKS_NRPS_Biosynth_Enz"/>
</dbReference>
<dbReference type="InterPro" id="IPR036736">
    <property type="entry name" value="ACP-like_sf"/>
</dbReference>
<dbReference type="SUPFAM" id="SSF53901">
    <property type="entry name" value="Thiolase-like"/>
    <property type="match status" value="1"/>
</dbReference>
<feature type="region of interest" description="N-terminal hotdog fold" evidence="9">
    <location>
        <begin position="936"/>
        <end position="1064"/>
    </location>
</feature>
<dbReference type="PROSITE" id="PS00606">
    <property type="entry name" value="KS3_1"/>
    <property type="match status" value="1"/>
</dbReference>
<dbReference type="OrthoDB" id="4516163at2"/>
<dbReference type="InterPro" id="IPR032821">
    <property type="entry name" value="PKS_assoc"/>
</dbReference>
<dbReference type="FunFam" id="1.10.1200.10:FF:000007">
    <property type="entry name" value="Probable polyketide synthase pks17"/>
    <property type="match status" value="1"/>
</dbReference>
<dbReference type="Gene3D" id="3.40.366.10">
    <property type="entry name" value="Malonyl-Coenzyme A Acyl Carrier Protein, domain 2"/>
    <property type="match status" value="1"/>
</dbReference>
<evidence type="ECO:0000259" key="12">
    <source>
        <dbReference type="PROSITE" id="PS52019"/>
    </source>
</evidence>
<dbReference type="InterPro" id="IPR001227">
    <property type="entry name" value="Ac_transferase_dom_sf"/>
</dbReference>
<sequence length="2162" mass="227527">MASENELRSYVKKAVRELQTTRKRLEDVESRASEPIAIVGMACRYPGGVATPEQLWQAVVEGTDLVSEWPADRGWDIDGVFDPEPGRPGRSYVKTGGFVGGATEFDADFFGISPREALAMDPQQRLVLETAWEAIERAGIDPVTMRGSETGVFIGMMSDSQGPTARDMDDRAREGIQQFLMTGQAASIASGRVAYVLGLEGPAVTVDTACSSSLVAIHQAMRSLRSGESSMALAGGVTVMTTPAAFVAFSTQRALAADGRCKSFAAAADGTAWSEGAGMLLLERVSEARRLGHPILGLVRGAAVNSDGASNGLTAPNGLSQQRVIRSALSDAGLTADDVDVVEAHGTGTTLGDPIEARALLSTYGARRDRSNPLLLGSIKSNMGHTQAAAGVGGLIKMVMAMRYGLVPPTLHVDEPTPHVDWSAGGVRLVTETRAWPESDRPRRAAVSSFGISGTNAHIVVEQGDFPVESNRSANASVPPVIPWIVTGRSAESVAAQAGSLLAWIEDGRDADPVDIGFSLVSSRAQLEHRAVVVGRDTEELISGLRSVADGQRPPGVTGGAVTAVMFPGQGAQRPGMGRELYHRYPIFRDAFDEICAEFGTRLDIPLRDVVFAEPGTAAAADLDRTAVTQAALFATEVAIYRLAESWELRPEFVMGHSIGEVVAAYIAGVWTLSDACTLVAARGRLMQSAPATGAMIAVGADADSVADLVRGHSDEVGLAAVNGPAAVVISGSRTPVEDIANRLAAEGVQATRLRVSHAFHSPLMDPILAEFADVCRGLAYAPPAIPVISALTGKVADAEELCSPDYWVSHLREPVRYLDAVQWAREEGSVRCFVEAGPGGTLTSLVHDILDDSGDEAETVAATLQRPGVPGDVAFVSGLAAAYSRGVPVRWRHLFEGADARRIDLPTYAFQRKRYWLEVATGSNVRAAGLAATDHPLLGAKVSVADDGGLLLTGRLSLRSHPWLSGHRIGDTTLLPGTAFLELLWYAGDLAHCPVVGELVLEAPLVLLESGAVELQVAVGGSQESGQRSVSVFSRPQAAADADEEPAWVRHATGTLQESDDVHAAVLAAGPWPPAGAVPVPRADDPYEAMAAAGYDYGPCFRGLGRTWRLGDSILAEVRLPEAGRADATRFGLHPALLDAALHALIATGTAGLTESGQVRLPFAWEGVSLHAVGASELRVLMTPSGPDRVGVELTDASGGLVARAESLALRAVSLDALRARPSVADQGLFELTWVAVPPPTEPNTQRAQWSSVIAGSEIEAPERCVVADREFVVLRVCATASPDDFTTAVRARVAAVQQRVQEMLAADDPVIVVTSGGVAVHGGESVGDLAAAAVWGMLRSAQNEHPGRIVLLDVDDPENYRGAVGVAAALPESQVALRHGETYVPRLVRAGADTVGSAAAVTGDNWRLTTRDRGTLDGDNMVLAHQGEEALQPGQVRIALRAAGVNFRDVLIVLGMYPTPDTPVGGEGSGVVVEVGSGVVDFAPGDRVMGIFTGIGATVVADHRTVIRIPDGWSHEQAAAAPIVFATAYYALVDLAAARAGESLLVHAATGGVGMAAVQLARHLGLDLYVTASPGKWQTLRANGFQDGRIGNTRTTAFAAEFLEATGGRGVDIVLDSLAGDKVDASLELLPRGGRFIEMGLTDLRDPDEIAARYPGVRYRNFLLMEAGPDRLRAILSELRSLFESGVLQPLPVTSWDVRRAPEAFRHLSQARHIGKYVLTVPRPLDRDGTVLISGGTGGLGAVVARHLVTEHGVRHLMLTGRRGRDADGAPELAAELSALGAEITVAACDAGDRSAVNELLAAIPDDRPLTAVVHAAGVVDDAVFSAQTPEHIDRVFRAKADAAWNLHEATADRELSAFVMYSSIAGVLGAPGQSNYAAANGFLDALAQRRQRAGLPATSMAWGLWDRATGITGHLGERDRQRMRRDGLIPLGDDEGMALFDAALSLGPPLTVPARLDISALRSLGDPDDMPAVLRSLLRTTRRAADSGAGSSAQLLADLAGLSAGEQERVVLGVIRSHAAAVLGHATPEAVPSETAFTDLGFDSLGAVEFRNRLKAATGAKLPTTVVFDYPNAAALARYIRSEIAPADDPAGRIAGQLDALVTGCATVELPPHQVNELLDRINTVVRLLRGGATDDLVDNIDGADDDELFELIDQVRPV</sequence>
<dbReference type="STRING" id="1210089.GCA_001613165_02984"/>
<evidence type="ECO:0000256" key="7">
    <source>
        <dbReference type="ARBA" id="ARBA00023268"/>
    </source>
</evidence>
<dbReference type="SMART" id="SM00827">
    <property type="entry name" value="PKS_AT"/>
    <property type="match status" value="1"/>
</dbReference>
<evidence type="ECO:0000256" key="3">
    <source>
        <dbReference type="ARBA" id="ARBA00022553"/>
    </source>
</evidence>
<evidence type="ECO:0000256" key="4">
    <source>
        <dbReference type="ARBA" id="ARBA00022679"/>
    </source>
</evidence>
<dbReference type="PANTHER" id="PTHR43775">
    <property type="entry name" value="FATTY ACID SYNTHASE"/>
    <property type="match status" value="1"/>
</dbReference>
<dbReference type="GO" id="GO:0006633">
    <property type="term" value="P:fatty acid biosynthetic process"/>
    <property type="evidence" value="ECO:0007669"/>
    <property type="project" value="InterPro"/>
</dbReference>
<feature type="region of interest" description="C-terminal hotdog fold" evidence="9">
    <location>
        <begin position="1078"/>
        <end position="1220"/>
    </location>
</feature>
<comment type="pathway">
    <text evidence="1">Lipid metabolism.</text>
</comment>
<evidence type="ECO:0000256" key="9">
    <source>
        <dbReference type="PROSITE-ProRule" id="PRU01363"/>
    </source>
</evidence>
<dbReference type="InterPro" id="IPR049900">
    <property type="entry name" value="PKS_mFAS_DH"/>
</dbReference>
<dbReference type="InterPro" id="IPR042104">
    <property type="entry name" value="PKS_dehydratase_sf"/>
</dbReference>
<dbReference type="Gene3D" id="3.40.50.11460">
    <property type="match status" value="1"/>
</dbReference>
<dbReference type="SMART" id="SM01294">
    <property type="entry name" value="PKS_PP_betabranch"/>
    <property type="match status" value="1"/>
</dbReference>
<dbReference type="CDD" id="cd00833">
    <property type="entry name" value="PKS"/>
    <property type="match status" value="1"/>
</dbReference>
<dbReference type="FunFam" id="3.40.47.10:FF:000019">
    <property type="entry name" value="Polyketide synthase type I"/>
    <property type="match status" value="1"/>
</dbReference>
<evidence type="ECO:0000256" key="2">
    <source>
        <dbReference type="ARBA" id="ARBA00022450"/>
    </source>
</evidence>
<evidence type="ECO:0000259" key="11">
    <source>
        <dbReference type="PROSITE" id="PS52004"/>
    </source>
</evidence>
<dbReference type="Pfam" id="PF22953">
    <property type="entry name" value="SpnB_Rossmann"/>
    <property type="match status" value="1"/>
</dbReference>
<dbReference type="Pfam" id="PF00550">
    <property type="entry name" value="PP-binding"/>
    <property type="match status" value="1"/>
</dbReference>
<evidence type="ECO:0000256" key="8">
    <source>
        <dbReference type="ARBA" id="ARBA00023315"/>
    </source>
</evidence>
<evidence type="ECO:0000313" key="13">
    <source>
        <dbReference type="EMBL" id="RDI46437.1"/>
    </source>
</evidence>
<keyword evidence="7" id="KW-0511">Multifunctional enzyme</keyword>
<dbReference type="Pfam" id="PF08240">
    <property type="entry name" value="ADH_N"/>
    <property type="match status" value="1"/>
</dbReference>
<evidence type="ECO:0000313" key="14">
    <source>
        <dbReference type="Proteomes" id="UP000255355"/>
    </source>
</evidence>
<dbReference type="InterPro" id="IPR020841">
    <property type="entry name" value="PKS_Beta-ketoAc_synthase_dom"/>
</dbReference>
<dbReference type="InterPro" id="IPR020806">
    <property type="entry name" value="PKS_PP-bd"/>
</dbReference>
<gene>
    <name evidence="13" type="ORF">DFR68_111196</name>
</gene>
<dbReference type="CDD" id="cd08956">
    <property type="entry name" value="KR_3_FAS_SDR_x"/>
    <property type="match status" value="1"/>
</dbReference>
<dbReference type="Pfam" id="PF08659">
    <property type="entry name" value="KR"/>
    <property type="match status" value="1"/>
</dbReference>
<dbReference type="Pfam" id="PF00698">
    <property type="entry name" value="Acyl_transf_1"/>
    <property type="match status" value="1"/>
</dbReference>
<keyword evidence="4" id="KW-0808">Transferase</keyword>